<name>A0A6G1LH48_9PEZI</name>
<evidence type="ECO:0000313" key="2">
    <source>
        <dbReference type="EMBL" id="KAF2772217.1"/>
    </source>
</evidence>
<proteinExistence type="inferred from homology"/>
<dbReference type="GO" id="GO:0043386">
    <property type="term" value="P:mycotoxin biosynthetic process"/>
    <property type="evidence" value="ECO:0007669"/>
    <property type="project" value="InterPro"/>
</dbReference>
<evidence type="ECO:0000313" key="3">
    <source>
        <dbReference type="Proteomes" id="UP000799436"/>
    </source>
</evidence>
<dbReference type="EMBL" id="ML995816">
    <property type="protein sequence ID" value="KAF2772217.1"/>
    <property type="molecule type" value="Genomic_DNA"/>
</dbReference>
<dbReference type="PANTHER" id="PTHR33365:SF13">
    <property type="entry name" value="TAT PATHWAY SIGNAL SEQUENCE"/>
    <property type="match status" value="1"/>
</dbReference>
<feature type="non-terminal residue" evidence="2">
    <location>
        <position position="1"/>
    </location>
</feature>
<sequence length="200" mass="23057">ASPLLEEVDIRYNAVDFNGSFFEETIYRQRPSPEVDAAWDALGVNLQGFPVPEKDGPRFGLDTRMAKRLQRQGGGYVALSEGMHHLHCVNLLRQSSYFNYQYYRDLGEGPFVNNDSVLEKHLSHCVDILRQQLMCSFDTGIFGQWWVKDLGPFVDFNTKHRCKNFADLARWVREHQLVTEGEDRDLVGFRDGDVRLDSIP</sequence>
<comment type="similarity">
    <text evidence="1">Belongs to the ustYa family.</text>
</comment>
<dbReference type="Proteomes" id="UP000799436">
    <property type="component" value="Unassembled WGS sequence"/>
</dbReference>
<dbReference type="Pfam" id="PF11807">
    <property type="entry name" value="UstYa"/>
    <property type="match status" value="1"/>
</dbReference>
<gene>
    <name evidence="2" type="ORF">EJ03DRAFT_267267</name>
</gene>
<dbReference type="InterPro" id="IPR021765">
    <property type="entry name" value="UstYa-like"/>
</dbReference>
<protein>
    <recommendedName>
        <fullName evidence="4">Tat pathway signal sequence</fullName>
    </recommendedName>
</protein>
<dbReference type="AlphaFoldDB" id="A0A6G1LH48"/>
<keyword evidence="3" id="KW-1185">Reference proteome</keyword>
<accession>A0A6G1LH48</accession>
<organism evidence="2 3">
    <name type="scientific">Teratosphaeria nubilosa</name>
    <dbReference type="NCBI Taxonomy" id="161662"/>
    <lineage>
        <taxon>Eukaryota</taxon>
        <taxon>Fungi</taxon>
        <taxon>Dikarya</taxon>
        <taxon>Ascomycota</taxon>
        <taxon>Pezizomycotina</taxon>
        <taxon>Dothideomycetes</taxon>
        <taxon>Dothideomycetidae</taxon>
        <taxon>Mycosphaerellales</taxon>
        <taxon>Teratosphaeriaceae</taxon>
        <taxon>Teratosphaeria</taxon>
    </lineage>
</organism>
<dbReference type="PANTHER" id="PTHR33365">
    <property type="entry name" value="YALI0B05434P"/>
    <property type="match status" value="1"/>
</dbReference>
<dbReference type="OrthoDB" id="3687641at2759"/>
<reference evidence="2" key="1">
    <citation type="journal article" date="2020" name="Stud. Mycol.">
        <title>101 Dothideomycetes genomes: a test case for predicting lifestyles and emergence of pathogens.</title>
        <authorList>
            <person name="Haridas S."/>
            <person name="Albert R."/>
            <person name="Binder M."/>
            <person name="Bloem J."/>
            <person name="Labutti K."/>
            <person name="Salamov A."/>
            <person name="Andreopoulos B."/>
            <person name="Baker S."/>
            <person name="Barry K."/>
            <person name="Bills G."/>
            <person name="Bluhm B."/>
            <person name="Cannon C."/>
            <person name="Castanera R."/>
            <person name="Culley D."/>
            <person name="Daum C."/>
            <person name="Ezra D."/>
            <person name="Gonzalez J."/>
            <person name="Henrissat B."/>
            <person name="Kuo A."/>
            <person name="Liang C."/>
            <person name="Lipzen A."/>
            <person name="Lutzoni F."/>
            <person name="Magnuson J."/>
            <person name="Mondo S."/>
            <person name="Nolan M."/>
            <person name="Ohm R."/>
            <person name="Pangilinan J."/>
            <person name="Park H.-J."/>
            <person name="Ramirez L."/>
            <person name="Alfaro M."/>
            <person name="Sun H."/>
            <person name="Tritt A."/>
            <person name="Yoshinaga Y."/>
            <person name="Zwiers L.-H."/>
            <person name="Turgeon B."/>
            <person name="Goodwin S."/>
            <person name="Spatafora J."/>
            <person name="Crous P."/>
            <person name="Grigoriev I."/>
        </authorList>
    </citation>
    <scope>NUCLEOTIDE SEQUENCE</scope>
    <source>
        <strain evidence="2">CBS 116005</strain>
    </source>
</reference>
<evidence type="ECO:0008006" key="4">
    <source>
        <dbReference type="Google" id="ProtNLM"/>
    </source>
</evidence>
<evidence type="ECO:0000256" key="1">
    <source>
        <dbReference type="ARBA" id="ARBA00035112"/>
    </source>
</evidence>